<dbReference type="AlphaFoldDB" id="A0A644XDL6"/>
<comment type="caution">
    <text evidence="1">The sequence shown here is derived from an EMBL/GenBank/DDBJ whole genome shotgun (WGS) entry which is preliminary data.</text>
</comment>
<reference evidence="1" key="1">
    <citation type="submission" date="2019-08" db="EMBL/GenBank/DDBJ databases">
        <authorList>
            <person name="Kucharzyk K."/>
            <person name="Murdoch R.W."/>
            <person name="Higgins S."/>
            <person name="Loffler F."/>
        </authorList>
    </citation>
    <scope>NUCLEOTIDE SEQUENCE</scope>
</reference>
<name>A0A644XDL6_9ZZZZ</name>
<accession>A0A644XDL6</accession>
<dbReference type="EMBL" id="VSSQ01002185">
    <property type="protein sequence ID" value="MPM13858.1"/>
    <property type="molecule type" value="Genomic_DNA"/>
</dbReference>
<gene>
    <name evidence="1" type="ORF">SDC9_60218</name>
</gene>
<organism evidence="1">
    <name type="scientific">bioreactor metagenome</name>
    <dbReference type="NCBI Taxonomy" id="1076179"/>
    <lineage>
        <taxon>unclassified sequences</taxon>
        <taxon>metagenomes</taxon>
        <taxon>ecological metagenomes</taxon>
    </lineage>
</organism>
<protein>
    <submittedName>
        <fullName evidence="1">Uncharacterized protein</fullName>
    </submittedName>
</protein>
<sequence>MDSIYMMRCEGKALLECLQYQDALIIYDTLYEKEKTNFTREDYINYIRCLRMCNKNEKALRICKDFYLRKELYENDKTFTHHNQLFAAILYDCYIANFDSWAIKDEDRFFSAVDTILNLVSQEESYSYESAIFRALEYLSKKVIKDVKKMYSYLNKLNPEKLSDKPPTYLDQKGRVVEVGGSKEKWKMYYNIIAGDVPNIS</sequence>
<evidence type="ECO:0000313" key="1">
    <source>
        <dbReference type="EMBL" id="MPM13858.1"/>
    </source>
</evidence>
<proteinExistence type="predicted"/>